<keyword evidence="7" id="KW-1185">Reference proteome</keyword>
<dbReference type="STRING" id="1033802.SSPSH_001319"/>
<sequence length="386" mass="39628">MAYTIGSGDSADRRLLGLSWSHFLNDGAATFLPGILPALLIQMQLSVSLAGTIMAALLVGQGLQPLVGLLGDRFGGRTFVVLGLLGSSAGGAMIGFVETPSALIGVLVLIGISNSLFHPQALAGVRLLAHERQGSAMSFFLVGGEIGRGVWPALASLVVVHIGMGYLWLLSIPALFTLPLLWHWAPSLARRQADTTPIAWRAHAGPLTGLVLFCALRALIIFTVITFVPVLWSQAGGGLTAGASFITVLMVVGVIGNLGGGRLADSKPTRPILVAAMLISSALLVAFVLLDGVWLWLVLAALGVALFSTLPLTILIAQDILPENRSFGSGLALGLANAIGALAVIALGPVAAHCGAAAPLEVAAVCGVIAGLLALWLPQHKTSAAI</sequence>
<protein>
    <submittedName>
        <fullName evidence="6">Major facilitator superfamily MFS 1 protein</fullName>
    </submittedName>
</protein>
<evidence type="ECO:0000256" key="4">
    <source>
        <dbReference type="SAM" id="Phobius"/>
    </source>
</evidence>
<feature type="transmembrane region" description="Helical" evidence="4">
    <location>
        <begin position="137"/>
        <end position="160"/>
    </location>
</feature>
<feature type="transmembrane region" description="Helical" evidence="4">
    <location>
        <begin position="296"/>
        <end position="317"/>
    </location>
</feature>
<evidence type="ECO:0000313" key="6">
    <source>
        <dbReference type="EMBL" id="ERJ19555.1"/>
    </source>
</evidence>
<feature type="transmembrane region" description="Helical" evidence="4">
    <location>
        <begin position="166"/>
        <end position="185"/>
    </location>
</feature>
<dbReference type="PANTHER" id="PTHR43129">
    <property type="entry name" value="FOSMIDOMYCIN RESISTANCE PROTEIN"/>
    <property type="match status" value="1"/>
</dbReference>
<dbReference type="OrthoDB" id="9770492at2"/>
<dbReference type="InterPro" id="IPR011701">
    <property type="entry name" value="MFS"/>
</dbReference>
<gene>
    <name evidence="6" type="ORF">SSPSH_001319</name>
</gene>
<evidence type="ECO:0000256" key="1">
    <source>
        <dbReference type="ARBA" id="ARBA00022692"/>
    </source>
</evidence>
<dbReference type="InterPro" id="IPR020846">
    <property type="entry name" value="MFS_dom"/>
</dbReference>
<keyword evidence="1 4" id="KW-0812">Transmembrane</keyword>
<evidence type="ECO:0000259" key="5">
    <source>
        <dbReference type="PROSITE" id="PS50850"/>
    </source>
</evidence>
<feature type="transmembrane region" description="Helical" evidence="4">
    <location>
        <begin position="103"/>
        <end position="125"/>
    </location>
</feature>
<dbReference type="eggNOG" id="COG2814">
    <property type="taxonomic scope" value="Bacteria"/>
</dbReference>
<dbReference type="CDD" id="cd17478">
    <property type="entry name" value="MFS_FsR"/>
    <property type="match status" value="1"/>
</dbReference>
<comment type="caution">
    <text evidence="6">The sequence shown here is derived from an EMBL/GenBank/DDBJ whole genome shotgun (WGS) entry which is preliminary data.</text>
</comment>
<feature type="transmembrane region" description="Helical" evidence="4">
    <location>
        <begin position="356"/>
        <end position="377"/>
    </location>
</feature>
<dbReference type="Gene3D" id="1.20.1250.20">
    <property type="entry name" value="MFS general substrate transporter like domains"/>
    <property type="match status" value="2"/>
</dbReference>
<organism evidence="6 7">
    <name type="scientific">Salinisphaera shabanensis E1L3A</name>
    <dbReference type="NCBI Taxonomy" id="1033802"/>
    <lineage>
        <taxon>Bacteria</taxon>
        <taxon>Pseudomonadati</taxon>
        <taxon>Pseudomonadota</taxon>
        <taxon>Gammaproteobacteria</taxon>
        <taxon>Salinisphaerales</taxon>
        <taxon>Salinisphaeraceae</taxon>
        <taxon>Salinisphaera</taxon>
    </lineage>
</organism>
<keyword evidence="2 4" id="KW-1133">Transmembrane helix</keyword>
<accession>U2EP22</accession>
<feature type="transmembrane region" description="Helical" evidence="4">
    <location>
        <begin position="329"/>
        <end position="350"/>
    </location>
</feature>
<feature type="transmembrane region" description="Helical" evidence="4">
    <location>
        <begin position="79"/>
        <end position="97"/>
    </location>
</feature>
<dbReference type="SUPFAM" id="SSF103473">
    <property type="entry name" value="MFS general substrate transporter"/>
    <property type="match status" value="1"/>
</dbReference>
<feature type="transmembrane region" description="Helical" evidence="4">
    <location>
        <begin position="238"/>
        <end position="260"/>
    </location>
</feature>
<evidence type="ECO:0000313" key="7">
    <source>
        <dbReference type="Proteomes" id="UP000006242"/>
    </source>
</evidence>
<dbReference type="Pfam" id="PF07690">
    <property type="entry name" value="MFS_1"/>
    <property type="match status" value="1"/>
</dbReference>
<reference evidence="6 7" key="2">
    <citation type="journal article" date="2013" name="PLoS ONE">
        <title>INDIGO - INtegrated Data Warehouse of MIcrobial GenOmes with Examples from the Red Sea Extremophiles.</title>
        <authorList>
            <person name="Alam I."/>
            <person name="Antunes A."/>
            <person name="Kamau A.A."/>
            <person name="Ba Alawi W."/>
            <person name="Kalkatawi M."/>
            <person name="Stingl U."/>
            <person name="Bajic V.B."/>
        </authorList>
    </citation>
    <scope>NUCLEOTIDE SEQUENCE [LARGE SCALE GENOMIC DNA]</scope>
    <source>
        <strain evidence="6 7">E1L3A</strain>
    </source>
</reference>
<evidence type="ECO:0000256" key="2">
    <source>
        <dbReference type="ARBA" id="ARBA00022989"/>
    </source>
</evidence>
<dbReference type="EMBL" id="AFNV02000008">
    <property type="protein sequence ID" value="ERJ19555.1"/>
    <property type="molecule type" value="Genomic_DNA"/>
</dbReference>
<feature type="domain" description="Major facilitator superfamily (MFS) profile" evidence="5">
    <location>
        <begin position="14"/>
        <end position="382"/>
    </location>
</feature>
<dbReference type="GO" id="GO:0022857">
    <property type="term" value="F:transmembrane transporter activity"/>
    <property type="evidence" value="ECO:0007669"/>
    <property type="project" value="InterPro"/>
</dbReference>
<dbReference type="PANTHER" id="PTHR43129:SF1">
    <property type="entry name" value="FOSMIDOMYCIN RESISTANCE PROTEIN"/>
    <property type="match status" value="1"/>
</dbReference>
<proteinExistence type="predicted"/>
<feature type="transmembrane region" description="Helical" evidence="4">
    <location>
        <begin position="272"/>
        <end position="290"/>
    </location>
</feature>
<name>U2EP22_9GAMM</name>
<dbReference type="InterPro" id="IPR036259">
    <property type="entry name" value="MFS_trans_sf"/>
</dbReference>
<dbReference type="AlphaFoldDB" id="U2EP22"/>
<dbReference type="GO" id="GO:0005886">
    <property type="term" value="C:plasma membrane"/>
    <property type="evidence" value="ECO:0007669"/>
    <property type="project" value="TreeGrafter"/>
</dbReference>
<feature type="transmembrane region" description="Helical" evidence="4">
    <location>
        <begin position="206"/>
        <end position="232"/>
    </location>
</feature>
<dbReference type="PROSITE" id="PS50850">
    <property type="entry name" value="MFS"/>
    <property type="match status" value="1"/>
</dbReference>
<reference evidence="6 7" key="1">
    <citation type="journal article" date="2011" name="J. Bacteriol.">
        <title>Genome sequence of Salinisphaera shabanensis, a gammaproteobacterium from the harsh, variable environment of the brine-seawater interface of the Shaban Deep in the Red Sea.</title>
        <authorList>
            <person name="Antunes A."/>
            <person name="Alam I."/>
            <person name="Bajic V.B."/>
            <person name="Stingl U."/>
        </authorList>
    </citation>
    <scope>NUCLEOTIDE SEQUENCE [LARGE SCALE GENOMIC DNA]</scope>
    <source>
        <strain evidence="6 7">E1L3A</strain>
    </source>
</reference>
<evidence type="ECO:0000256" key="3">
    <source>
        <dbReference type="ARBA" id="ARBA00023136"/>
    </source>
</evidence>
<keyword evidence="3 4" id="KW-0472">Membrane</keyword>
<dbReference type="Proteomes" id="UP000006242">
    <property type="component" value="Unassembled WGS sequence"/>
</dbReference>
<dbReference type="RefSeq" id="WP_006912818.1">
    <property type="nucleotide sequence ID" value="NZ_AFNV02000008.1"/>
</dbReference>